<dbReference type="Proteomes" id="UP000199668">
    <property type="component" value="Unassembled WGS sequence"/>
</dbReference>
<keyword evidence="1" id="KW-0812">Transmembrane</keyword>
<evidence type="ECO:0000256" key="1">
    <source>
        <dbReference type="SAM" id="Phobius"/>
    </source>
</evidence>
<dbReference type="RefSeq" id="WP_090925984.1">
    <property type="nucleotide sequence ID" value="NZ_FOTY01000004.1"/>
</dbReference>
<gene>
    <name evidence="2" type="ORF">SAMN04488054_104103</name>
</gene>
<dbReference type="EMBL" id="FOTY01000004">
    <property type="protein sequence ID" value="SFL73548.1"/>
    <property type="molecule type" value="Genomic_DNA"/>
</dbReference>
<feature type="transmembrane region" description="Helical" evidence="1">
    <location>
        <begin position="329"/>
        <end position="356"/>
    </location>
</feature>
<sequence>MLEIFKDILAAVSGVLNGLPQGLLALAFGFASVPTALAFVVGAAGSPAAGNAAVISYQAESIAVAGTMGRSMRERLSMIFIGAFILLVIGLLGVLEWVIDWIGPVITNGMMAGVGIMLSKVAWDMAKNDRLAGIVSFVSALIVYMALQDLVYTITVSVILASIASHFQKRNAAGPKEEALPSERFAMQKIIFSPMVLRGALAMVCLNIGANIAFGRINQDISGMDVDIDTLTIISSLADMASSLFGGAPVEVIISATASAPHAVWSGVLMMGLMAVILFAGWLPKIGRYVPSASISGFLFVLGAIVTLPSNAAAALAGEGAGTGVVGGMTMVVTAVTDPFLGMLAGIIMEFLIGIFGF</sequence>
<organism evidence="2 3">
    <name type="scientific">Salibacterium qingdaonense</name>
    <dbReference type="NCBI Taxonomy" id="266892"/>
    <lineage>
        <taxon>Bacteria</taxon>
        <taxon>Bacillati</taxon>
        <taxon>Bacillota</taxon>
        <taxon>Bacilli</taxon>
        <taxon>Bacillales</taxon>
        <taxon>Bacillaceae</taxon>
    </lineage>
</organism>
<feature type="transmembrane region" description="Helical" evidence="1">
    <location>
        <begin position="263"/>
        <end position="283"/>
    </location>
</feature>
<protein>
    <submittedName>
        <fullName evidence="2">Putative MFS transporter, AGZA family, xanthine/uracil permease</fullName>
    </submittedName>
</protein>
<keyword evidence="1" id="KW-1133">Transmembrane helix</keyword>
<dbReference type="OrthoDB" id="85542at2"/>
<feature type="transmembrane region" description="Helical" evidence="1">
    <location>
        <begin position="295"/>
        <end position="317"/>
    </location>
</feature>
<feature type="transmembrane region" description="Helical" evidence="1">
    <location>
        <begin position="35"/>
        <end position="55"/>
    </location>
</feature>
<keyword evidence="1" id="KW-0472">Membrane</keyword>
<feature type="transmembrane region" description="Helical" evidence="1">
    <location>
        <begin position="190"/>
        <end position="214"/>
    </location>
</feature>
<dbReference type="AlphaFoldDB" id="A0A1I4K439"/>
<keyword evidence="3" id="KW-1185">Reference proteome</keyword>
<evidence type="ECO:0000313" key="2">
    <source>
        <dbReference type="EMBL" id="SFL73548.1"/>
    </source>
</evidence>
<dbReference type="STRING" id="266892.SAMN04488054_104103"/>
<evidence type="ECO:0000313" key="3">
    <source>
        <dbReference type="Proteomes" id="UP000199668"/>
    </source>
</evidence>
<feature type="transmembrane region" description="Helical" evidence="1">
    <location>
        <begin position="76"/>
        <end position="95"/>
    </location>
</feature>
<accession>A0A1I4K439</accession>
<name>A0A1I4K439_9BACI</name>
<reference evidence="2 3" key="1">
    <citation type="submission" date="2016-10" db="EMBL/GenBank/DDBJ databases">
        <authorList>
            <person name="de Groot N.N."/>
        </authorList>
    </citation>
    <scope>NUCLEOTIDE SEQUENCE [LARGE SCALE GENOMIC DNA]</scope>
    <source>
        <strain evidence="2 3">CGMCC 1.6134</strain>
    </source>
</reference>
<proteinExistence type="predicted"/>